<proteinExistence type="inferred from homology"/>
<comment type="subcellular location">
    <subcellularLocation>
        <location evidence="1">Cell envelope</location>
    </subcellularLocation>
</comment>
<evidence type="ECO:0000256" key="4">
    <source>
        <dbReference type="SAM" id="SignalP"/>
    </source>
</evidence>
<dbReference type="InterPro" id="IPR025997">
    <property type="entry name" value="SBP_2_dom"/>
</dbReference>
<dbReference type="Pfam" id="PF13407">
    <property type="entry name" value="Peripla_BP_4"/>
    <property type="match status" value="1"/>
</dbReference>
<evidence type="ECO:0000256" key="2">
    <source>
        <dbReference type="ARBA" id="ARBA00007639"/>
    </source>
</evidence>
<evidence type="ECO:0000313" key="7">
    <source>
        <dbReference type="Proteomes" id="UP001183176"/>
    </source>
</evidence>
<keyword evidence="3 4" id="KW-0732">Signal</keyword>
<accession>A0ABU2JAN1</accession>
<reference evidence="7" key="1">
    <citation type="submission" date="2023-07" db="EMBL/GenBank/DDBJ databases">
        <title>30 novel species of actinomycetes from the DSMZ collection.</title>
        <authorList>
            <person name="Nouioui I."/>
        </authorList>
    </citation>
    <scope>NUCLEOTIDE SEQUENCE [LARGE SCALE GENOMIC DNA]</scope>
    <source>
        <strain evidence="7">DSM 44399</strain>
    </source>
</reference>
<dbReference type="Proteomes" id="UP001183176">
    <property type="component" value="Unassembled WGS sequence"/>
</dbReference>
<evidence type="ECO:0000313" key="6">
    <source>
        <dbReference type="EMBL" id="MDT0262050.1"/>
    </source>
</evidence>
<organism evidence="6 7">
    <name type="scientific">Jatrophihabitans lederbergiae</name>
    <dbReference type="NCBI Taxonomy" id="3075547"/>
    <lineage>
        <taxon>Bacteria</taxon>
        <taxon>Bacillati</taxon>
        <taxon>Actinomycetota</taxon>
        <taxon>Actinomycetes</taxon>
        <taxon>Jatrophihabitantales</taxon>
        <taxon>Jatrophihabitantaceae</taxon>
        <taxon>Jatrophihabitans</taxon>
    </lineage>
</organism>
<protein>
    <submittedName>
        <fullName evidence="6">Sugar ABC transporter substrate-binding protein</fullName>
    </submittedName>
</protein>
<dbReference type="PROSITE" id="PS51257">
    <property type="entry name" value="PROKAR_LIPOPROTEIN"/>
    <property type="match status" value="1"/>
</dbReference>
<dbReference type="InterPro" id="IPR028082">
    <property type="entry name" value="Peripla_BP_I"/>
</dbReference>
<dbReference type="PANTHER" id="PTHR46847:SF1">
    <property type="entry name" value="D-ALLOSE-BINDING PERIPLASMIC PROTEIN-RELATED"/>
    <property type="match status" value="1"/>
</dbReference>
<evidence type="ECO:0000256" key="3">
    <source>
        <dbReference type="ARBA" id="ARBA00022729"/>
    </source>
</evidence>
<feature type="chain" id="PRO_5047140061" evidence="4">
    <location>
        <begin position="23"/>
        <end position="343"/>
    </location>
</feature>
<dbReference type="CDD" id="cd01536">
    <property type="entry name" value="PBP1_ABC_sugar_binding-like"/>
    <property type="match status" value="1"/>
</dbReference>
<gene>
    <name evidence="6" type="ORF">RM423_11645</name>
</gene>
<dbReference type="EMBL" id="JAVREH010000013">
    <property type="protein sequence ID" value="MDT0262050.1"/>
    <property type="molecule type" value="Genomic_DNA"/>
</dbReference>
<feature type="domain" description="Periplasmic binding protein" evidence="5">
    <location>
        <begin position="51"/>
        <end position="311"/>
    </location>
</feature>
<dbReference type="Gene3D" id="3.40.50.2300">
    <property type="match status" value="2"/>
</dbReference>
<dbReference type="SUPFAM" id="SSF53822">
    <property type="entry name" value="Periplasmic binding protein-like I"/>
    <property type="match status" value="1"/>
</dbReference>
<name>A0ABU2JAN1_9ACTN</name>
<keyword evidence="7" id="KW-1185">Reference proteome</keyword>
<comment type="caution">
    <text evidence="6">The sequence shown here is derived from an EMBL/GenBank/DDBJ whole genome shotgun (WGS) entry which is preliminary data.</text>
</comment>
<feature type="signal peptide" evidence="4">
    <location>
        <begin position="1"/>
        <end position="22"/>
    </location>
</feature>
<sequence>MTRAVRLLAVGATAALTLTAAACSKPSSGTAGTTGAASASKSVSQDKKLSIGFLGFAKANSFAQAGWAGVQEYAAAHNASATFLDANFDAPTQVNQLQDAVTSKRYDVVIIQANDGTAMVNPVKQAIAAGITVVAEFTPIGGRYDTAEPQVPGTINIIDPPTVNGKGLAKLGIQACKAANVSKCQVAYLQGFANFPLDTARTKAAVDDLRAGGAEVISNLVGGYTQDSGRTAMQNLLQAHPGVNVVIGSSQALEGAAPLAKGKKIQFIGNGGSTQAFAAVNSGAWFAIYDVPEKADGAKAAELGLDKARGKNVPTSMATCDLTKFACLGTKQTLAGVTADYSD</sequence>
<dbReference type="PANTHER" id="PTHR46847">
    <property type="entry name" value="D-ALLOSE-BINDING PERIPLASMIC PROTEIN-RELATED"/>
    <property type="match status" value="1"/>
</dbReference>
<evidence type="ECO:0000259" key="5">
    <source>
        <dbReference type="Pfam" id="PF13407"/>
    </source>
</evidence>
<evidence type="ECO:0000256" key="1">
    <source>
        <dbReference type="ARBA" id="ARBA00004196"/>
    </source>
</evidence>
<dbReference type="RefSeq" id="WP_311423202.1">
    <property type="nucleotide sequence ID" value="NZ_JAVREH010000013.1"/>
</dbReference>
<comment type="similarity">
    <text evidence="2">Belongs to the bacterial solute-binding protein 2 family.</text>
</comment>